<organism evidence="2 3">
    <name type="scientific">Ignavibacterium album (strain DSM 19864 / JCM 16511 / NBRC 101810 / Mat9-16)</name>
    <dbReference type="NCBI Taxonomy" id="945713"/>
    <lineage>
        <taxon>Bacteria</taxon>
        <taxon>Pseudomonadati</taxon>
        <taxon>Ignavibacteriota</taxon>
        <taxon>Ignavibacteria</taxon>
        <taxon>Ignavibacteriales</taxon>
        <taxon>Ignavibacteriaceae</taxon>
        <taxon>Ignavibacterium</taxon>
    </lineage>
</organism>
<keyword evidence="3" id="KW-1185">Reference proteome</keyword>
<sequence>MKKYNLILLISVIYLLSLTKILQAQDHQLFTDVLKKYVINGLVDYKNLKNDKTLDKYLTELSNTNPDNLNRNQKLAFWINAYNAFTLQIVRDNYPIESITELHTGGKVIGYLLGKTVWDKEFIPINNKKYSLNDIEHKILRKMSEPRIHFAIVCASISCPQLLNEAYEADKIDSQLENQTRKFINDKTRNHFDLKNRKANISEIFNWFGEDFGKTDENILKFISNYVSDDISKDIKTNISKWNISFNDYNWNLNELK</sequence>
<dbReference type="KEGG" id="ial:IALB_1974"/>
<dbReference type="Proteomes" id="UP000007394">
    <property type="component" value="Chromosome"/>
</dbReference>
<dbReference type="HOGENOM" id="CLU_054137_1_2_10"/>
<dbReference type="eggNOG" id="COG0398">
    <property type="taxonomic scope" value="Bacteria"/>
</dbReference>
<dbReference type="STRING" id="945713.IALB_1974"/>
<evidence type="ECO:0000313" key="3">
    <source>
        <dbReference type="Proteomes" id="UP000007394"/>
    </source>
</evidence>
<feature type="domain" description="DUF547" evidence="1">
    <location>
        <begin position="67"/>
        <end position="184"/>
    </location>
</feature>
<dbReference type="Pfam" id="PF04784">
    <property type="entry name" value="DUF547"/>
    <property type="match status" value="1"/>
</dbReference>
<dbReference type="AlphaFoldDB" id="I0AL23"/>
<dbReference type="InterPro" id="IPR006869">
    <property type="entry name" value="DUF547"/>
</dbReference>
<protein>
    <recommendedName>
        <fullName evidence="1">DUF547 domain-containing protein</fullName>
    </recommendedName>
</protein>
<proteinExistence type="predicted"/>
<reference evidence="2 3" key="1">
    <citation type="journal article" date="2012" name="Front. Microbiol.">
        <title>Complete genome of Ignavibacterium album, a metabolically versatile, flagellated, facultative anaerobe from the phylum Chlorobi.</title>
        <authorList>
            <person name="Liu Z."/>
            <person name="Frigaard N.-U."/>
            <person name="Vogl K."/>
            <person name="Iino T."/>
            <person name="Ohkuma M."/>
            <person name="Overmann J."/>
            <person name="Bryant D.A."/>
        </authorList>
    </citation>
    <scope>NUCLEOTIDE SEQUENCE [LARGE SCALE GENOMIC DNA]</scope>
    <source>
        <strain evidence="3">DSM 19864 / JCM 16511 / NBRC 101810 / Mat9-16</strain>
    </source>
</reference>
<accession>I0AL23</accession>
<evidence type="ECO:0000259" key="1">
    <source>
        <dbReference type="Pfam" id="PF04784"/>
    </source>
</evidence>
<dbReference type="RefSeq" id="WP_014560829.1">
    <property type="nucleotide sequence ID" value="NC_017464.1"/>
</dbReference>
<dbReference type="PANTHER" id="PTHR46361:SF3">
    <property type="entry name" value="ELECTRON CARRIER_ PROTEIN DISULFIDE OXIDOREDUCTASE"/>
    <property type="match status" value="1"/>
</dbReference>
<gene>
    <name evidence="2" type="ordered locus">IALB_1974</name>
</gene>
<name>I0AL23_IGNAJ</name>
<dbReference type="EMBL" id="CP003418">
    <property type="protein sequence ID" value="AFH49680.1"/>
    <property type="molecule type" value="Genomic_DNA"/>
</dbReference>
<dbReference type="PANTHER" id="PTHR46361">
    <property type="entry name" value="ELECTRON CARRIER/ PROTEIN DISULFIDE OXIDOREDUCTASE"/>
    <property type="match status" value="1"/>
</dbReference>
<evidence type="ECO:0000313" key="2">
    <source>
        <dbReference type="EMBL" id="AFH49680.1"/>
    </source>
</evidence>
<dbReference type="PATRIC" id="fig|945713.3.peg.1979"/>
<dbReference type="OrthoDB" id="526867at2"/>